<comment type="cofactor">
    <cofactor evidence="2">
        <name>FAD</name>
        <dbReference type="ChEBI" id="CHEBI:57692"/>
    </cofactor>
</comment>
<evidence type="ECO:0000256" key="3">
    <source>
        <dbReference type="ARBA" id="ARBA00013137"/>
    </source>
</evidence>
<evidence type="ECO:0000259" key="11">
    <source>
        <dbReference type="SMART" id="SM00900"/>
    </source>
</evidence>
<comment type="catalytic activity">
    <reaction evidence="8">
        <text>dihydrourocanate + A = urocanate + AH2</text>
        <dbReference type="Rhea" id="RHEA:36059"/>
        <dbReference type="ChEBI" id="CHEBI:13193"/>
        <dbReference type="ChEBI" id="CHEBI:17499"/>
        <dbReference type="ChEBI" id="CHEBI:27247"/>
        <dbReference type="ChEBI" id="CHEBI:72991"/>
        <dbReference type="EC" id="1.3.99.33"/>
    </reaction>
</comment>
<keyword evidence="7" id="KW-0560">Oxidoreductase</keyword>
<keyword evidence="5" id="KW-0285">Flavoprotein</keyword>
<dbReference type="InterPro" id="IPR036188">
    <property type="entry name" value="FAD/NAD-bd_sf"/>
</dbReference>
<dbReference type="HOGENOM" id="CLU_011398_4_5_9"/>
<reference evidence="12 13" key="1">
    <citation type="submission" date="2011-08" db="EMBL/GenBank/DDBJ databases">
        <title>The Genome Sequence of Clostridium hathewayi WAL-18680.</title>
        <authorList>
            <consortium name="The Broad Institute Genome Sequencing Platform"/>
            <person name="Earl A."/>
            <person name="Ward D."/>
            <person name="Feldgarden M."/>
            <person name="Gevers D."/>
            <person name="Finegold S.M."/>
            <person name="Summanen P.H."/>
            <person name="Molitoris D.R."/>
            <person name="Song M."/>
            <person name="Daigneault M."/>
            <person name="Allen-Vercoe E."/>
            <person name="Young S.K."/>
            <person name="Zeng Q."/>
            <person name="Gargeya S."/>
            <person name="Fitzgerald M."/>
            <person name="Haas B."/>
            <person name="Abouelleil A."/>
            <person name="Alvarado L."/>
            <person name="Arachchi H.M."/>
            <person name="Berlin A."/>
            <person name="Brown A."/>
            <person name="Chapman S.B."/>
            <person name="Chen Z."/>
            <person name="Dunbar C."/>
            <person name="Freedman E."/>
            <person name="Gearin G."/>
            <person name="Gellesch M."/>
            <person name="Goldberg J."/>
            <person name="Griggs A."/>
            <person name="Gujja S."/>
            <person name="Heiman D."/>
            <person name="Howarth C."/>
            <person name="Larson L."/>
            <person name="Lui A."/>
            <person name="MacDonald P.J.P."/>
            <person name="Montmayeur A."/>
            <person name="Murphy C."/>
            <person name="Neiman D."/>
            <person name="Pearson M."/>
            <person name="Priest M."/>
            <person name="Roberts A."/>
            <person name="Saif S."/>
            <person name="Shea T."/>
            <person name="Shenoy N."/>
            <person name="Sisk P."/>
            <person name="Stolte C."/>
            <person name="Sykes S."/>
            <person name="Wortman J."/>
            <person name="Nusbaum C."/>
            <person name="Birren B."/>
        </authorList>
    </citation>
    <scope>NUCLEOTIDE SEQUENCE [LARGE SCALE GENOMIC DNA]</scope>
    <source>
        <strain evidence="12 13">WAL-18680</strain>
    </source>
</reference>
<protein>
    <recommendedName>
        <fullName evidence="4">Urocanate reductase</fullName>
        <ecNumber evidence="3">1.3.99.33</ecNumber>
    </recommendedName>
</protein>
<evidence type="ECO:0000256" key="1">
    <source>
        <dbReference type="ARBA" id="ARBA00001917"/>
    </source>
</evidence>
<dbReference type="PATRIC" id="fig|742737.3.peg.2285"/>
<dbReference type="GO" id="GO:0016020">
    <property type="term" value="C:membrane"/>
    <property type="evidence" value="ECO:0007669"/>
    <property type="project" value="InterPro"/>
</dbReference>
<sequence length="672" mass="71189">MRKAKQAMALAMTAALAAGLMSGCSTKKAAVEEPTTAQETTAAGTTAAEEPETTAAQTVTYDEEKNADVIIVGAGGAGLSAAIAAVDAGAKSVIIVEKLGKTGGSLNFTSGSMSGAETIIQELDGIEDTKESYVQDILSNGAHLGNEELIREYVDADVDMIQWLWDHGLSDNEFSMQNDKRSVFAPEHQLYSIQRTYKPKVEDKTKYKSAVHEILDTEVAGYKEITIDFYTEITELVGNDKGQVLTAIGTNSDTKKTVRYNAEKGIIMATGGYSGNPKMMGTYAKNGESYLVGGADSADGKGIRIMQMVGANVDEKNLSYIPSFPMGLEFAEGKGSIGDVYTWKTGGIYVNQEGKRFVNETLDEVVPRETALEEQTNAVQYNIFTDKIVEDLIANNAATMWNLFYAPEDGIGHKLIQSASSIEELAGKIGVPADALQKTVDDYNTAVDSKGTDEFGRDFSGTKTAYNLAVNKIEGDTYYAVPIKALVVMTLGGVTVNKEMQVVDDNGAAIPGLYAAGEVVGGIWGKYVSGGTGVMGPVVFGKIAAQNVMNLDLAEGKETAPSSFVLDESLFEAKKVEKSAYDMTGLKDGSYKATVDGQNGPMTVSVTVTDGKLAEVTIVSNNETENIAGPALEKVPAAMVAGNTPDVDGVTGATLTSGRIMDAVIQCLDQAK</sequence>
<evidence type="ECO:0000256" key="8">
    <source>
        <dbReference type="ARBA" id="ARBA00049922"/>
    </source>
</evidence>
<comment type="cofactor">
    <cofactor evidence="1">
        <name>FMN</name>
        <dbReference type="ChEBI" id="CHEBI:58210"/>
    </cofactor>
</comment>
<keyword evidence="13" id="KW-1185">Reference proteome</keyword>
<accession>G5IFI3</accession>
<feature type="domain" description="FMN-binding" evidence="11">
    <location>
        <begin position="597"/>
        <end position="671"/>
    </location>
</feature>
<keyword evidence="6" id="KW-0274">FAD</keyword>
<evidence type="ECO:0000256" key="10">
    <source>
        <dbReference type="SAM" id="SignalP"/>
    </source>
</evidence>
<dbReference type="GO" id="GO:0033765">
    <property type="term" value="F:steroid dehydrogenase activity, acting on the CH-CH group of donors"/>
    <property type="evidence" value="ECO:0007669"/>
    <property type="project" value="UniProtKB-ARBA"/>
</dbReference>
<dbReference type="Gene3D" id="3.90.1010.20">
    <property type="match status" value="1"/>
</dbReference>
<dbReference type="GO" id="GO:0010181">
    <property type="term" value="F:FMN binding"/>
    <property type="evidence" value="ECO:0007669"/>
    <property type="project" value="InterPro"/>
</dbReference>
<proteinExistence type="predicted"/>
<gene>
    <name evidence="12" type="ORF">HMPREF9473_02261</name>
</gene>
<organism evidence="12 13">
    <name type="scientific">Hungatella hathewayi WAL-18680</name>
    <dbReference type="NCBI Taxonomy" id="742737"/>
    <lineage>
        <taxon>Bacteria</taxon>
        <taxon>Bacillati</taxon>
        <taxon>Bacillota</taxon>
        <taxon>Clostridia</taxon>
        <taxon>Lachnospirales</taxon>
        <taxon>Lachnospiraceae</taxon>
        <taxon>Hungatella</taxon>
    </lineage>
</organism>
<evidence type="ECO:0000256" key="9">
    <source>
        <dbReference type="SAM" id="MobiDB-lite"/>
    </source>
</evidence>
<dbReference type="SMART" id="SM00900">
    <property type="entry name" value="FMN_bind"/>
    <property type="match status" value="1"/>
</dbReference>
<dbReference type="Pfam" id="PF04205">
    <property type="entry name" value="FMN_bind"/>
    <property type="match status" value="1"/>
</dbReference>
<dbReference type="Gene3D" id="3.50.50.60">
    <property type="entry name" value="FAD/NAD(P)-binding domain"/>
    <property type="match status" value="1"/>
</dbReference>
<dbReference type="SUPFAM" id="SSF56425">
    <property type="entry name" value="Succinate dehydrogenase/fumarate reductase flavoprotein, catalytic domain"/>
    <property type="match status" value="1"/>
</dbReference>
<feature type="region of interest" description="Disordered" evidence="9">
    <location>
        <begin position="31"/>
        <end position="54"/>
    </location>
</feature>
<dbReference type="InterPro" id="IPR027477">
    <property type="entry name" value="Succ_DH/fumarate_Rdtase_cat_sf"/>
</dbReference>
<name>G5IFI3_9FIRM</name>
<evidence type="ECO:0000256" key="2">
    <source>
        <dbReference type="ARBA" id="ARBA00001974"/>
    </source>
</evidence>
<evidence type="ECO:0000256" key="7">
    <source>
        <dbReference type="ARBA" id="ARBA00023002"/>
    </source>
</evidence>
<feature type="chain" id="PRO_5003478610" description="Urocanate reductase" evidence="10">
    <location>
        <begin position="30"/>
        <end position="672"/>
    </location>
</feature>
<evidence type="ECO:0000256" key="4">
    <source>
        <dbReference type="ARBA" id="ARBA00015872"/>
    </source>
</evidence>
<dbReference type="InterPro" id="IPR003953">
    <property type="entry name" value="FAD-dep_OxRdtase_2_FAD-bd"/>
</dbReference>
<dbReference type="PANTHER" id="PTHR43400:SF10">
    <property type="entry name" value="3-OXOSTEROID 1-DEHYDROGENASE"/>
    <property type="match status" value="1"/>
</dbReference>
<dbReference type="Proteomes" id="UP000005384">
    <property type="component" value="Unassembled WGS sequence"/>
</dbReference>
<dbReference type="Gene3D" id="3.90.700.10">
    <property type="entry name" value="Succinate dehydrogenase/fumarate reductase flavoprotein, catalytic domain"/>
    <property type="match status" value="1"/>
</dbReference>
<dbReference type="InterPro" id="IPR050315">
    <property type="entry name" value="FAD-oxidoreductase_2"/>
</dbReference>
<keyword evidence="10" id="KW-0732">Signal</keyword>
<dbReference type="PROSITE" id="PS51257">
    <property type="entry name" value="PROKAR_LIPOPROTEIN"/>
    <property type="match status" value="1"/>
</dbReference>
<dbReference type="PANTHER" id="PTHR43400">
    <property type="entry name" value="FUMARATE REDUCTASE"/>
    <property type="match status" value="1"/>
</dbReference>
<dbReference type="SUPFAM" id="SSF51905">
    <property type="entry name" value="FAD/NAD(P)-binding domain"/>
    <property type="match status" value="1"/>
</dbReference>
<evidence type="ECO:0000256" key="5">
    <source>
        <dbReference type="ARBA" id="ARBA00022630"/>
    </source>
</evidence>
<feature type="compositionally biased region" description="Low complexity" evidence="9">
    <location>
        <begin position="32"/>
        <end position="54"/>
    </location>
</feature>
<dbReference type="InterPro" id="IPR007329">
    <property type="entry name" value="FMN-bd"/>
</dbReference>
<dbReference type="Pfam" id="PF00890">
    <property type="entry name" value="FAD_binding_2"/>
    <property type="match status" value="1"/>
</dbReference>
<dbReference type="AlphaFoldDB" id="G5IFI3"/>
<dbReference type="PRINTS" id="PR00411">
    <property type="entry name" value="PNDRDTASEI"/>
</dbReference>
<dbReference type="EC" id="1.3.99.33" evidence="3"/>
<evidence type="ECO:0000313" key="13">
    <source>
        <dbReference type="Proteomes" id="UP000005384"/>
    </source>
</evidence>
<evidence type="ECO:0000313" key="12">
    <source>
        <dbReference type="EMBL" id="EHI59766.1"/>
    </source>
</evidence>
<dbReference type="EMBL" id="ADLN01000046">
    <property type="protein sequence ID" value="EHI59766.1"/>
    <property type="molecule type" value="Genomic_DNA"/>
</dbReference>
<dbReference type="GO" id="GO:0008202">
    <property type="term" value="P:steroid metabolic process"/>
    <property type="evidence" value="ECO:0007669"/>
    <property type="project" value="UniProtKB-ARBA"/>
</dbReference>
<feature type="signal peptide" evidence="10">
    <location>
        <begin position="1"/>
        <end position="29"/>
    </location>
</feature>
<comment type="caution">
    <text evidence="12">The sequence shown here is derived from an EMBL/GenBank/DDBJ whole genome shotgun (WGS) entry which is preliminary data.</text>
</comment>
<evidence type="ECO:0000256" key="6">
    <source>
        <dbReference type="ARBA" id="ARBA00022827"/>
    </source>
</evidence>
<dbReference type="RefSeq" id="WP_006780241.1">
    <property type="nucleotide sequence ID" value="NZ_CP040506.1"/>
</dbReference>